<dbReference type="Proteomes" id="UP000596660">
    <property type="component" value="Unplaced"/>
</dbReference>
<feature type="domain" description="Retrotransposon gag" evidence="1">
    <location>
        <begin position="79"/>
        <end position="176"/>
    </location>
</feature>
<proteinExistence type="predicted"/>
<evidence type="ECO:0000313" key="3">
    <source>
        <dbReference type="Proteomes" id="UP000596660"/>
    </source>
</evidence>
<dbReference type="Pfam" id="PF03732">
    <property type="entry name" value="Retrotrans_gag"/>
    <property type="match status" value="1"/>
</dbReference>
<dbReference type="Gramene" id="AUR62039821-RA">
    <property type="protein sequence ID" value="AUR62039821-RA:cds"/>
    <property type="gene ID" value="AUR62039821"/>
</dbReference>
<dbReference type="EnsemblPlants" id="AUR62039821-RA">
    <property type="protein sequence ID" value="AUR62039821-RA:cds"/>
    <property type="gene ID" value="AUR62039821"/>
</dbReference>
<reference evidence="2" key="1">
    <citation type="journal article" date="2017" name="Nature">
        <title>The genome of Chenopodium quinoa.</title>
        <authorList>
            <person name="Jarvis D.E."/>
            <person name="Ho Y.S."/>
            <person name="Lightfoot D.J."/>
            <person name="Schmoeckel S.M."/>
            <person name="Li B."/>
            <person name="Borm T.J.A."/>
            <person name="Ohyanagi H."/>
            <person name="Mineta K."/>
            <person name="Michell C.T."/>
            <person name="Saber N."/>
            <person name="Kharbatia N.M."/>
            <person name="Rupper R.R."/>
            <person name="Sharp A.R."/>
            <person name="Dally N."/>
            <person name="Boughton B.A."/>
            <person name="Woo Y.H."/>
            <person name="Gao G."/>
            <person name="Schijlen E.G.W.M."/>
            <person name="Guo X."/>
            <person name="Momin A.A."/>
            <person name="Negrao S."/>
            <person name="Al-Babili S."/>
            <person name="Gehring C."/>
            <person name="Roessner U."/>
            <person name="Jung C."/>
            <person name="Murphy K."/>
            <person name="Arold S.T."/>
            <person name="Gojobori T."/>
            <person name="van der Linden C.G."/>
            <person name="van Loo E.N."/>
            <person name="Jellen E.N."/>
            <person name="Maughan P.J."/>
            <person name="Tester M."/>
        </authorList>
    </citation>
    <scope>NUCLEOTIDE SEQUENCE [LARGE SCALE GENOMIC DNA]</scope>
    <source>
        <strain evidence="2">cv. PI 614886</strain>
    </source>
</reference>
<reference evidence="2" key="2">
    <citation type="submission" date="2021-03" db="UniProtKB">
        <authorList>
            <consortium name="EnsemblPlants"/>
        </authorList>
    </citation>
    <scope>IDENTIFICATION</scope>
</reference>
<dbReference type="PANTHER" id="PTHR35046">
    <property type="entry name" value="ZINC KNUCKLE (CCHC-TYPE) FAMILY PROTEIN"/>
    <property type="match status" value="1"/>
</dbReference>
<dbReference type="InterPro" id="IPR005162">
    <property type="entry name" value="Retrotrans_gag_dom"/>
</dbReference>
<dbReference type="PANTHER" id="PTHR35046:SF26">
    <property type="entry name" value="RNA-DIRECTED DNA POLYMERASE"/>
    <property type="match status" value="1"/>
</dbReference>
<dbReference type="AlphaFoldDB" id="A0A803N3H9"/>
<evidence type="ECO:0000313" key="2">
    <source>
        <dbReference type="EnsemblPlants" id="AUR62039821-RA:cds"/>
    </source>
</evidence>
<name>A0A803N3H9_CHEQI</name>
<evidence type="ECO:0000259" key="1">
    <source>
        <dbReference type="Pfam" id="PF03732"/>
    </source>
</evidence>
<protein>
    <recommendedName>
        <fullName evidence="1">Retrotransposon gag domain-containing protein</fullName>
    </recommendedName>
</protein>
<dbReference type="OMA" id="HFCEANG"/>
<organism evidence="2 3">
    <name type="scientific">Chenopodium quinoa</name>
    <name type="common">Quinoa</name>
    <dbReference type="NCBI Taxonomy" id="63459"/>
    <lineage>
        <taxon>Eukaryota</taxon>
        <taxon>Viridiplantae</taxon>
        <taxon>Streptophyta</taxon>
        <taxon>Embryophyta</taxon>
        <taxon>Tracheophyta</taxon>
        <taxon>Spermatophyta</taxon>
        <taxon>Magnoliopsida</taxon>
        <taxon>eudicotyledons</taxon>
        <taxon>Gunneridae</taxon>
        <taxon>Pentapetalae</taxon>
        <taxon>Caryophyllales</taxon>
        <taxon>Chenopodiaceae</taxon>
        <taxon>Chenopodioideae</taxon>
        <taxon>Atripliceae</taxon>
        <taxon>Chenopodium</taxon>
    </lineage>
</organism>
<keyword evidence="3" id="KW-1185">Reference proteome</keyword>
<sequence>MVGSNSGFRGGEGQGGCVEAGKGSGVSLVVGGGSGNRPGRMRGWLGGGDGDPETYLDWERRLDRLFRYINLVNTKSFHYAILKLTKYASLWFKSFQNQWERDGKAQLTTWTELKQNMKKKFVPRSHKQDLFLRLNSLQQGNMTIDNYIKEFEKLYIACDCKDEEEQKIAKFVLGLNASLHFKVELQSLTTFDDICSLAMKLEKAEQGEEFRFWAIFGTKNNDIDGKFWDYLEKHFCEANGPRLQQLRAATALCKQLPTMSI</sequence>
<accession>A0A803N3H9</accession>